<sequence>RTFGADLDVPLRRTFDADLDAALKRLSGYQGNWHMSAHEDTHNRTTTRLSPTQEANRPTFHIIFHNSS</sequence>
<dbReference type="AlphaFoldDB" id="A0A0B7AFR1"/>
<protein>
    <submittedName>
        <fullName evidence="1">Uncharacterized protein</fullName>
    </submittedName>
</protein>
<feature type="non-terminal residue" evidence="1">
    <location>
        <position position="1"/>
    </location>
</feature>
<gene>
    <name evidence="1" type="primary">ORF112469</name>
</gene>
<organism evidence="1">
    <name type="scientific">Arion vulgaris</name>
    <dbReference type="NCBI Taxonomy" id="1028688"/>
    <lineage>
        <taxon>Eukaryota</taxon>
        <taxon>Metazoa</taxon>
        <taxon>Spiralia</taxon>
        <taxon>Lophotrochozoa</taxon>
        <taxon>Mollusca</taxon>
        <taxon>Gastropoda</taxon>
        <taxon>Heterobranchia</taxon>
        <taxon>Euthyneura</taxon>
        <taxon>Panpulmonata</taxon>
        <taxon>Eupulmonata</taxon>
        <taxon>Stylommatophora</taxon>
        <taxon>Helicina</taxon>
        <taxon>Arionoidea</taxon>
        <taxon>Arionidae</taxon>
        <taxon>Arion</taxon>
    </lineage>
</organism>
<dbReference type="EMBL" id="HACG01032031">
    <property type="protein sequence ID" value="CEK78896.1"/>
    <property type="molecule type" value="Transcribed_RNA"/>
</dbReference>
<accession>A0A0B7AFR1</accession>
<reference evidence="1" key="1">
    <citation type="submission" date="2014-12" db="EMBL/GenBank/DDBJ databases">
        <title>Insight into the proteome of Arion vulgaris.</title>
        <authorList>
            <person name="Aradska J."/>
            <person name="Bulat T."/>
            <person name="Smidak R."/>
            <person name="Sarate P."/>
            <person name="Gangsoo J."/>
            <person name="Sialana F."/>
            <person name="Bilban M."/>
            <person name="Lubec G."/>
        </authorList>
    </citation>
    <scope>NUCLEOTIDE SEQUENCE</scope>
    <source>
        <tissue evidence="1">Skin</tissue>
    </source>
</reference>
<name>A0A0B7AFR1_9EUPU</name>
<proteinExistence type="predicted"/>
<evidence type="ECO:0000313" key="1">
    <source>
        <dbReference type="EMBL" id="CEK78896.1"/>
    </source>
</evidence>